<dbReference type="InterPro" id="IPR011009">
    <property type="entry name" value="Kinase-like_dom_sf"/>
</dbReference>
<dbReference type="InterPro" id="IPR052898">
    <property type="entry name" value="ACAD10-like"/>
</dbReference>
<dbReference type="CDD" id="cd05154">
    <property type="entry name" value="ACAD10_11_N-like"/>
    <property type="match status" value="1"/>
</dbReference>
<protein>
    <submittedName>
        <fullName evidence="2">Phosphotransferase family protein</fullName>
    </submittedName>
</protein>
<evidence type="ECO:0000313" key="2">
    <source>
        <dbReference type="EMBL" id="HGC43864.1"/>
    </source>
</evidence>
<dbReference type="AlphaFoldDB" id="A0A8J4HCI7"/>
<dbReference type="SUPFAM" id="SSF56112">
    <property type="entry name" value="Protein kinase-like (PK-like)"/>
    <property type="match status" value="1"/>
</dbReference>
<accession>A0A8J4HCI7</accession>
<dbReference type="Pfam" id="PF01636">
    <property type="entry name" value="APH"/>
    <property type="match status" value="1"/>
</dbReference>
<name>A0A8J4HCI7_9PROT</name>
<gene>
    <name evidence="2" type="ORF">ENY07_11700</name>
</gene>
<comment type="caution">
    <text evidence="2">The sequence shown here is derived from an EMBL/GenBank/DDBJ whole genome shotgun (WGS) entry which is preliminary data.</text>
</comment>
<sequence>MTEPDFTQDHDFDPARLEAFLRPRLELKGPLSLARISGGQSNPTFFLTTDNRRLVLRKQPSGVVLPSAHAVDREYRVMAALAGSGVPVPTVLLYHGERDVIGTPFYVMERVEGRVFHTAALTGVPAGERGLMFRAVAETLARLHDVDWRAVGLEGFGRPGNYFARQIARWIRQWDSARFRDIPDLTRLAAWLPEHIPQDEATVLCHGDYRIGNIMFHPSAPRVAAVLDWELSTLGHPLADLAFSALAWHSRPEEYGGLVGLDLDSLGIPREADYLAAYYQARRSAVAPLETFHIAFALFRFAVIFEGIAARARSGTAAAANATEVGDLSLVFARYGAEAISRT</sequence>
<dbReference type="PANTHER" id="PTHR47829">
    <property type="entry name" value="HYDROLASE, PUTATIVE (AFU_ORTHOLOGUE AFUA_1G12880)-RELATED"/>
    <property type="match status" value="1"/>
</dbReference>
<reference evidence="2" key="1">
    <citation type="journal article" date="2020" name="mSystems">
        <title>Genome- and Community-Level Interaction Insights into Carbon Utilization and Element Cycling Functions of Hydrothermarchaeota in Hydrothermal Sediment.</title>
        <authorList>
            <person name="Zhou Z."/>
            <person name="Liu Y."/>
            <person name="Xu W."/>
            <person name="Pan J."/>
            <person name="Luo Z.H."/>
            <person name="Li M."/>
        </authorList>
    </citation>
    <scope>NUCLEOTIDE SEQUENCE</scope>
    <source>
        <strain evidence="2">SpSt-997</strain>
    </source>
</reference>
<dbReference type="InterPro" id="IPR041726">
    <property type="entry name" value="ACAD10_11_N"/>
</dbReference>
<dbReference type="Gene3D" id="3.90.1200.10">
    <property type="match status" value="1"/>
</dbReference>
<organism evidence="2">
    <name type="scientific">Acidicaldus sp</name>
    <dbReference type="NCBI Taxonomy" id="1872105"/>
    <lineage>
        <taxon>Bacteria</taxon>
        <taxon>Pseudomonadati</taxon>
        <taxon>Pseudomonadota</taxon>
        <taxon>Alphaproteobacteria</taxon>
        <taxon>Acetobacterales</taxon>
        <taxon>Acetobacteraceae</taxon>
        <taxon>Acidicaldus</taxon>
    </lineage>
</organism>
<dbReference type="PANTHER" id="PTHR47829:SF1">
    <property type="entry name" value="HAD FAMILY PHOSPHATASE"/>
    <property type="match status" value="1"/>
</dbReference>
<feature type="domain" description="Aminoglycoside phosphotransferase" evidence="1">
    <location>
        <begin position="33"/>
        <end position="252"/>
    </location>
</feature>
<evidence type="ECO:0000259" key="1">
    <source>
        <dbReference type="Pfam" id="PF01636"/>
    </source>
</evidence>
<dbReference type="InterPro" id="IPR002575">
    <property type="entry name" value="Aminoglycoside_PTrfase"/>
</dbReference>
<proteinExistence type="predicted"/>
<dbReference type="Gene3D" id="3.30.200.20">
    <property type="entry name" value="Phosphorylase Kinase, domain 1"/>
    <property type="match status" value="1"/>
</dbReference>
<dbReference type="EMBL" id="DTQM01000223">
    <property type="protein sequence ID" value="HGC43864.1"/>
    <property type="molecule type" value="Genomic_DNA"/>
</dbReference>